<keyword evidence="4 7" id="KW-0812">Transmembrane</keyword>
<feature type="transmembrane region" description="Helical" evidence="7">
    <location>
        <begin position="6"/>
        <end position="25"/>
    </location>
</feature>
<dbReference type="KEGG" id="bwh:A9C19_13750"/>
<dbReference type="STRING" id="1547283.A9C19_13750"/>
<evidence type="ECO:0000256" key="6">
    <source>
        <dbReference type="ARBA" id="ARBA00023136"/>
    </source>
</evidence>
<evidence type="ECO:0000313" key="11">
    <source>
        <dbReference type="Proteomes" id="UP000181936"/>
    </source>
</evidence>
<name>A0A1L3MTN1_9BACI</name>
<reference evidence="10 11" key="1">
    <citation type="journal article" date="2016" name="Sci. Rep.">
        <title>Complete genome sequence and transcriptomic analysis of a novel marine strain Bacillus weihaiensis reveals the mechanism of brown algae degradation.</title>
        <authorList>
            <person name="Zhu Y."/>
            <person name="Chen P."/>
            <person name="Bao Y."/>
            <person name="Men Y."/>
            <person name="Zeng Y."/>
            <person name="Yang J."/>
            <person name="Sun J."/>
            <person name="Sun Y."/>
        </authorList>
    </citation>
    <scope>NUCLEOTIDE SEQUENCE [LARGE SCALE GENOMIC DNA]</scope>
    <source>
        <strain evidence="10 11">Alg07</strain>
    </source>
</reference>
<comment type="subcellular location">
    <subcellularLocation>
        <location evidence="1">Cell membrane</location>
        <topology evidence="1">Multi-pass membrane protein</topology>
    </subcellularLocation>
</comment>
<evidence type="ECO:0000313" key="10">
    <source>
        <dbReference type="EMBL" id="APH05708.1"/>
    </source>
</evidence>
<evidence type="ECO:0000256" key="1">
    <source>
        <dbReference type="ARBA" id="ARBA00004651"/>
    </source>
</evidence>
<dbReference type="InterPro" id="IPR023090">
    <property type="entry name" value="UPF0702_alpha/beta_dom_sf"/>
</dbReference>
<dbReference type="Pfam" id="PF04239">
    <property type="entry name" value="DUF421"/>
    <property type="match status" value="1"/>
</dbReference>
<keyword evidence="11" id="KW-1185">Reference proteome</keyword>
<dbReference type="RefSeq" id="WP_072580501.1">
    <property type="nucleotide sequence ID" value="NZ_CP016020.1"/>
</dbReference>
<evidence type="ECO:0000256" key="4">
    <source>
        <dbReference type="ARBA" id="ARBA00022692"/>
    </source>
</evidence>
<organism evidence="10 11">
    <name type="scientific">Bacillus weihaiensis</name>
    <dbReference type="NCBI Taxonomy" id="1547283"/>
    <lineage>
        <taxon>Bacteria</taxon>
        <taxon>Bacillati</taxon>
        <taxon>Bacillota</taxon>
        <taxon>Bacilli</taxon>
        <taxon>Bacillales</taxon>
        <taxon>Bacillaceae</taxon>
        <taxon>Bacillus</taxon>
    </lineage>
</organism>
<evidence type="ECO:0000256" key="2">
    <source>
        <dbReference type="ARBA" id="ARBA00006448"/>
    </source>
</evidence>
<dbReference type="EMBL" id="CP016020">
    <property type="protein sequence ID" value="APH05708.1"/>
    <property type="molecule type" value="Genomic_DNA"/>
</dbReference>
<dbReference type="Proteomes" id="UP000181936">
    <property type="component" value="Chromosome"/>
</dbReference>
<sequence>MDIIEQILRLVIAFSSLLILTKIMGRKEISEMTFINFVSGIALGTMGASLAVNSAVSIRNGVIALIAWSTFTVILGFVDIKSKKAREVLQGKPVILVKNGQILEHEMRKVRLDIDELTALLRQKDVFSITEVDFAIFETDGRLSVMKKENQQPLTKGDMNIATNKPVFPIPTEVIADGRIISANLKNINTDEHWLKDKILHAGNPPISSIFYAEVQKDGSLYLDLKKDYLPNK</sequence>
<dbReference type="PANTHER" id="PTHR34582">
    <property type="entry name" value="UPF0702 TRANSMEMBRANE PROTEIN YCAP"/>
    <property type="match status" value="1"/>
</dbReference>
<keyword evidence="5 7" id="KW-1133">Transmembrane helix</keyword>
<evidence type="ECO:0008006" key="12">
    <source>
        <dbReference type="Google" id="ProtNLM"/>
    </source>
</evidence>
<feature type="domain" description="YetF-like N-terminal transmembrane" evidence="9">
    <location>
        <begin position="5"/>
        <end position="77"/>
    </location>
</feature>
<protein>
    <recommendedName>
        <fullName evidence="12">DUF421 domain-containing protein</fullName>
    </recommendedName>
</protein>
<keyword evidence="6 7" id="KW-0472">Membrane</keyword>
<comment type="similarity">
    <text evidence="2">Belongs to the UPF0702 family.</text>
</comment>
<dbReference type="Pfam" id="PF20730">
    <property type="entry name" value="YetF_N"/>
    <property type="match status" value="1"/>
</dbReference>
<dbReference type="InterPro" id="IPR007353">
    <property type="entry name" value="DUF421"/>
</dbReference>
<evidence type="ECO:0000256" key="3">
    <source>
        <dbReference type="ARBA" id="ARBA00022475"/>
    </source>
</evidence>
<dbReference type="InterPro" id="IPR048454">
    <property type="entry name" value="YetF_N"/>
</dbReference>
<dbReference type="PANTHER" id="PTHR34582:SF7">
    <property type="entry name" value="UPF0702 TRANSMEMBRANE PROTEIN YDFS"/>
    <property type="match status" value="1"/>
</dbReference>
<feature type="transmembrane region" description="Helical" evidence="7">
    <location>
        <begin position="58"/>
        <end position="78"/>
    </location>
</feature>
<evidence type="ECO:0000256" key="5">
    <source>
        <dbReference type="ARBA" id="ARBA00022989"/>
    </source>
</evidence>
<evidence type="ECO:0000259" key="8">
    <source>
        <dbReference type="Pfam" id="PF04239"/>
    </source>
</evidence>
<feature type="domain" description="YetF C-terminal" evidence="8">
    <location>
        <begin position="81"/>
        <end position="216"/>
    </location>
</feature>
<dbReference type="Gene3D" id="3.30.240.20">
    <property type="entry name" value="bsu07140 like domains"/>
    <property type="match status" value="2"/>
</dbReference>
<dbReference type="GO" id="GO:0005886">
    <property type="term" value="C:plasma membrane"/>
    <property type="evidence" value="ECO:0007669"/>
    <property type="project" value="UniProtKB-SubCell"/>
</dbReference>
<dbReference type="AlphaFoldDB" id="A0A1L3MTN1"/>
<dbReference type="OrthoDB" id="9778331at2"/>
<accession>A0A1L3MTN1</accession>
<proteinExistence type="inferred from homology"/>
<evidence type="ECO:0000256" key="7">
    <source>
        <dbReference type="SAM" id="Phobius"/>
    </source>
</evidence>
<gene>
    <name evidence="10" type="ORF">A9C19_13750</name>
</gene>
<evidence type="ECO:0000259" key="9">
    <source>
        <dbReference type="Pfam" id="PF20730"/>
    </source>
</evidence>
<feature type="transmembrane region" description="Helical" evidence="7">
    <location>
        <begin position="32"/>
        <end position="52"/>
    </location>
</feature>
<keyword evidence="3" id="KW-1003">Cell membrane</keyword>